<organism evidence="3 4">
    <name type="scientific">Solilutibacter tolerans</name>
    <dbReference type="NCBI Taxonomy" id="1604334"/>
    <lineage>
        <taxon>Bacteria</taxon>
        <taxon>Pseudomonadati</taxon>
        <taxon>Pseudomonadota</taxon>
        <taxon>Gammaproteobacteria</taxon>
        <taxon>Lysobacterales</taxon>
        <taxon>Lysobacteraceae</taxon>
        <taxon>Solilutibacter</taxon>
    </lineage>
</organism>
<reference evidence="4" key="1">
    <citation type="submission" date="2017-01" db="EMBL/GenBank/DDBJ databases">
        <authorList>
            <person name="Varghese N."/>
            <person name="Submissions S."/>
        </authorList>
    </citation>
    <scope>NUCLEOTIDE SEQUENCE [LARGE SCALE GENOMIC DNA]</scope>
    <source>
        <strain evidence="4">UM1</strain>
    </source>
</reference>
<evidence type="ECO:0000313" key="3">
    <source>
        <dbReference type="EMBL" id="SIP94995.1"/>
    </source>
</evidence>
<accession>A0A1N6NSA8</accession>
<dbReference type="PANTHER" id="PTHR30093:SF47">
    <property type="entry name" value="TYPE IV PILUS NON-CORE MINOR PILIN PILE"/>
    <property type="match status" value="1"/>
</dbReference>
<keyword evidence="2" id="KW-1133">Transmembrane helix</keyword>
<protein>
    <submittedName>
        <fullName evidence="3">Type IV pilus assembly protein PilE</fullName>
    </submittedName>
</protein>
<evidence type="ECO:0000256" key="2">
    <source>
        <dbReference type="SAM" id="Phobius"/>
    </source>
</evidence>
<dbReference type="InterPro" id="IPR000983">
    <property type="entry name" value="Bac_GSPG_pilin"/>
</dbReference>
<dbReference type="Pfam" id="PF16732">
    <property type="entry name" value="ComP_DUS"/>
    <property type="match status" value="1"/>
</dbReference>
<dbReference type="PANTHER" id="PTHR30093">
    <property type="entry name" value="GENERAL SECRETION PATHWAY PROTEIN G"/>
    <property type="match status" value="1"/>
</dbReference>
<sequence>MKKSSSNFIHRGHQTGFTLIELMIVVAVIAILASIALPAYQQYVIKTRRAAAVGCMLEAAQALERYYTVNLTYVGAPGTTCSADVNNFYTVAPQGALAARAYTIQAQPKATQNDTKCGTLTINHTGAKTSSVSGANLSQCF</sequence>
<dbReference type="STRING" id="1604334.SAMN05421546_0362"/>
<dbReference type="Gene3D" id="3.30.700.10">
    <property type="entry name" value="Glycoprotein, Type 4 Pilin"/>
    <property type="match status" value="1"/>
</dbReference>
<dbReference type="AlphaFoldDB" id="A0A1N6NSA8"/>
<dbReference type="InterPro" id="IPR045584">
    <property type="entry name" value="Pilin-like"/>
</dbReference>
<dbReference type="Pfam" id="PF07963">
    <property type="entry name" value="N_methyl"/>
    <property type="match status" value="1"/>
</dbReference>
<dbReference type="InterPro" id="IPR031982">
    <property type="entry name" value="PilE-like"/>
</dbReference>
<name>A0A1N6NSA8_9GAMM</name>
<feature type="transmembrane region" description="Helical" evidence="2">
    <location>
        <begin position="20"/>
        <end position="40"/>
    </location>
</feature>
<dbReference type="RefSeq" id="WP_076584752.1">
    <property type="nucleotide sequence ID" value="NZ_FTLW01000001.1"/>
</dbReference>
<keyword evidence="2" id="KW-0472">Membrane</keyword>
<proteinExistence type="predicted"/>
<dbReference type="EMBL" id="FTLW01000001">
    <property type="protein sequence ID" value="SIP94995.1"/>
    <property type="molecule type" value="Genomic_DNA"/>
</dbReference>
<dbReference type="OrthoDB" id="5296638at2"/>
<keyword evidence="2" id="KW-0812">Transmembrane</keyword>
<keyword evidence="4" id="KW-1185">Reference proteome</keyword>
<dbReference type="SUPFAM" id="SSF54523">
    <property type="entry name" value="Pili subunits"/>
    <property type="match status" value="1"/>
</dbReference>
<keyword evidence="1" id="KW-0488">Methylation</keyword>
<dbReference type="InterPro" id="IPR012902">
    <property type="entry name" value="N_methyl_site"/>
</dbReference>
<evidence type="ECO:0000256" key="1">
    <source>
        <dbReference type="ARBA" id="ARBA00022481"/>
    </source>
</evidence>
<dbReference type="Proteomes" id="UP000241788">
    <property type="component" value="Unassembled WGS sequence"/>
</dbReference>
<dbReference type="PRINTS" id="PR00813">
    <property type="entry name" value="BCTERIALGSPG"/>
</dbReference>
<evidence type="ECO:0000313" key="4">
    <source>
        <dbReference type="Proteomes" id="UP000241788"/>
    </source>
</evidence>
<dbReference type="NCBIfam" id="TIGR02532">
    <property type="entry name" value="IV_pilin_GFxxxE"/>
    <property type="match status" value="1"/>
</dbReference>
<dbReference type="GO" id="GO:0015628">
    <property type="term" value="P:protein secretion by the type II secretion system"/>
    <property type="evidence" value="ECO:0007669"/>
    <property type="project" value="InterPro"/>
</dbReference>
<dbReference type="GO" id="GO:0043683">
    <property type="term" value="P:type IV pilus assembly"/>
    <property type="evidence" value="ECO:0007669"/>
    <property type="project" value="InterPro"/>
</dbReference>
<dbReference type="PROSITE" id="PS00409">
    <property type="entry name" value="PROKAR_NTER_METHYL"/>
    <property type="match status" value="1"/>
</dbReference>
<dbReference type="GO" id="GO:0015627">
    <property type="term" value="C:type II protein secretion system complex"/>
    <property type="evidence" value="ECO:0007669"/>
    <property type="project" value="InterPro"/>
</dbReference>
<gene>
    <name evidence="3" type="ORF">SAMN05421546_0362</name>
</gene>